<feature type="binding site" evidence="12">
    <location>
        <position position="141"/>
    </location>
    <ligand>
        <name>[4Fe-4S] cluster</name>
        <dbReference type="ChEBI" id="CHEBI:49883"/>
        <label>1</label>
    </ligand>
</feature>
<dbReference type="Pfam" id="PF12838">
    <property type="entry name" value="Fer4_7"/>
    <property type="match status" value="1"/>
</dbReference>
<evidence type="ECO:0000256" key="7">
    <source>
        <dbReference type="ARBA" id="ARBA00023004"/>
    </source>
</evidence>
<keyword evidence="1 12" id="KW-1003">Cell membrane</keyword>
<proteinExistence type="inferred from homology"/>
<keyword evidence="4 12" id="KW-0479">Metal-binding</keyword>
<evidence type="ECO:0000256" key="1">
    <source>
        <dbReference type="ARBA" id="ARBA00022475"/>
    </source>
</evidence>
<feature type="binding site" evidence="12">
    <location>
        <position position="91"/>
    </location>
    <ligand>
        <name>[4Fe-4S] cluster</name>
        <dbReference type="ChEBI" id="CHEBI:49883"/>
        <label>1</label>
    </ligand>
</feature>
<evidence type="ECO:0000259" key="13">
    <source>
        <dbReference type="PROSITE" id="PS51379"/>
    </source>
</evidence>
<comment type="catalytic activity">
    <reaction evidence="12">
        <text>a quinone + NADH + 5 H(+)(in) = a quinol + NAD(+) + 4 H(+)(out)</text>
        <dbReference type="Rhea" id="RHEA:57888"/>
        <dbReference type="ChEBI" id="CHEBI:15378"/>
        <dbReference type="ChEBI" id="CHEBI:24646"/>
        <dbReference type="ChEBI" id="CHEBI:57540"/>
        <dbReference type="ChEBI" id="CHEBI:57945"/>
        <dbReference type="ChEBI" id="CHEBI:132124"/>
    </reaction>
</comment>
<dbReference type="EC" id="7.1.1.-" evidence="12"/>
<comment type="subcellular location">
    <subcellularLocation>
        <location evidence="12">Cell membrane</location>
        <topology evidence="12">Peripheral membrane protein</topology>
    </subcellularLocation>
</comment>
<keyword evidence="15" id="KW-1185">Reference proteome</keyword>
<dbReference type="InterPro" id="IPR010226">
    <property type="entry name" value="NADH_quinone_OxRdtase_chainI"/>
</dbReference>
<keyword evidence="2 12" id="KW-0004">4Fe-4S</keyword>
<keyword evidence="10 12" id="KW-0830">Ubiquinone</keyword>
<keyword evidence="6 12" id="KW-1278">Translocase</keyword>
<comment type="subunit">
    <text evidence="12">NDH-1 is composed of 14 different subunits. Subunits NuoA, H, J, K, L, M, N constitute the membrane sector of the complex.</text>
</comment>
<dbReference type="PROSITE" id="PS51379">
    <property type="entry name" value="4FE4S_FER_2"/>
    <property type="match status" value="2"/>
</dbReference>
<evidence type="ECO:0000256" key="10">
    <source>
        <dbReference type="ARBA" id="ARBA00023075"/>
    </source>
</evidence>
<feature type="binding site" evidence="12">
    <location>
        <position position="134"/>
    </location>
    <ligand>
        <name>[4Fe-4S] cluster</name>
        <dbReference type="ChEBI" id="CHEBI:49883"/>
        <label>2</label>
    </ligand>
</feature>
<feature type="binding site" evidence="12">
    <location>
        <position position="88"/>
    </location>
    <ligand>
        <name>[4Fe-4S] cluster</name>
        <dbReference type="ChEBI" id="CHEBI:49883"/>
        <label>1</label>
    </ligand>
</feature>
<accession>A0ABX8AZY6</accession>
<dbReference type="SUPFAM" id="SSF54862">
    <property type="entry name" value="4Fe-4S ferredoxins"/>
    <property type="match status" value="1"/>
</dbReference>
<evidence type="ECO:0000256" key="6">
    <source>
        <dbReference type="ARBA" id="ARBA00022967"/>
    </source>
</evidence>
<feature type="binding site" evidence="12">
    <location>
        <position position="95"/>
    </location>
    <ligand>
        <name>[4Fe-4S] cluster</name>
        <dbReference type="ChEBI" id="CHEBI:49883"/>
        <label>2</label>
    </ligand>
</feature>
<dbReference type="PANTHER" id="PTHR10849:SF24">
    <property type="entry name" value="NADH-QUINONE OXIDOREDUCTASE SUBUNIT I 2"/>
    <property type="match status" value="1"/>
</dbReference>
<dbReference type="InterPro" id="IPR017896">
    <property type="entry name" value="4Fe4S_Fe-S-bd"/>
</dbReference>
<gene>
    <name evidence="12" type="primary">nuoI</name>
    <name evidence="14" type="ORF">J8C05_02230</name>
</gene>
<comment type="cofactor">
    <cofactor evidence="12">
        <name>[4Fe-4S] cluster</name>
        <dbReference type="ChEBI" id="CHEBI:49883"/>
    </cofactor>
    <text evidence="12">Binds 2 [4Fe-4S] clusters per subunit.</text>
</comment>
<evidence type="ECO:0000256" key="5">
    <source>
        <dbReference type="ARBA" id="ARBA00022737"/>
    </source>
</evidence>
<evidence type="ECO:0000256" key="12">
    <source>
        <dbReference type="HAMAP-Rule" id="MF_01351"/>
    </source>
</evidence>
<keyword evidence="7 12" id="KW-0408">Iron</keyword>
<keyword evidence="5" id="KW-0677">Repeat</keyword>
<dbReference type="HAMAP" id="MF_01351">
    <property type="entry name" value="NDH1_NuoI"/>
    <property type="match status" value="1"/>
</dbReference>
<evidence type="ECO:0000256" key="4">
    <source>
        <dbReference type="ARBA" id="ARBA00022723"/>
    </source>
</evidence>
<evidence type="ECO:0000256" key="3">
    <source>
        <dbReference type="ARBA" id="ARBA00022719"/>
    </source>
</evidence>
<feature type="binding site" evidence="12">
    <location>
        <position position="85"/>
    </location>
    <ligand>
        <name>[4Fe-4S] cluster</name>
        <dbReference type="ChEBI" id="CHEBI:49883"/>
        <label>1</label>
    </ligand>
</feature>
<dbReference type="Gene3D" id="3.30.70.3270">
    <property type="match status" value="1"/>
</dbReference>
<evidence type="ECO:0000313" key="14">
    <source>
        <dbReference type="EMBL" id="QUV94288.1"/>
    </source>
</evidence>
<feature type="domain" description="4Fe-4S ferredoxin-type" evidence="13">
    <location>
        <begin position="122"/>
        <end position="151"/>
    </location>
</feature>
<dbReference type="Proteomes" id="UP000677668">
    <property type="component" value="Chromosome 1"/>
</dbReference>
<feature type="binding site" evidence="12">
    <location>
        <position position="137"/>
    </location>
    <ligand>
        <name>[4Fe-4S] cluster</name>
        <dbReference type="ChEBI" id="CHEBI:49883"/>
        <label>2</label>
    </ligand>
</feature>
<dbReference type="PROSITE" id="PS00198">
    <property type="entry name" value="4FE4S_FER_1"/>
    <property type="match status" value="1"/>
</dbReference>
<name>A0ABX8AZY6_9BACT</name>
<evidence type="ECO:0000256" key="11">
    <source>
        <dbReference type="ARBA" id="ARBA00023136"/>
    </source>
</evidence>
<feature type="binding site" evidence="12">
    <location>
        <position position="131"/>
    </location>
    <ligand>
        <name>[4Fe-4S] cluster</name>
        <dbReference type="ChEBI" id="CHEBI:49883"/>
        <label>2</label>
    </ligand>
</feature>
<evidence type="ECO:0000256" key="9">
    <source>
        <dbReference type="ARBA" id="ARBA00023027"/>
    </source>
</evidence>
<feature type="domain" description="4Fe-4S ferredoxin-type" evidence="13">
    <location>
        <begin position="72"/>
        <end position="105"/>
    </location>
</feature>
<keyword evidence="11 12" id="KW-0472">Membrane</keyword>
<dbReference type="PANTHER" id="PTHR10849">
    <property type="entry name" value="NADH DEHYDROGENASE UBIQUINONE IRON-SULFUR PROTEIN 8, MITOCHONDRIAL"/>
    <property type="match status" value="1"/>
</dbReference>
<dbReference type="RefSeq" id="WP_211422591.1">
    <property type="nucleotide sequence ID" value="NZ_CP072642.1"/>
</dbReference>
<comment type="similarity">
    <text evidence="12">Belongs to the complex I 23 kDa subunit family.</text>
</comment>
<comment type="function">
    <text evidence="12">NDH-1 shuttles electrons from NADH, via FMN and iron-sulfur (Fe-S) centers, to quinones in the respiratory chain. The immediate electron acceptor for the enzyme in this species is believed to be ubiquinone. Couples the redox reaction to proton translocation (for every two electrons transferred, four hydrogen ions are translocated across the cytoplasmic membrane), and thus conserves the redox energy in a proton gradient.</text>
</comment>
<evidence type="ECO:0000313" key="15">
    <source>
        <dbReference type="Proteomes" id="UP000677668"/>
    </source>
</evidence>
<dbReference type="EMBL" id="CP072642">
    <property type="protein sequence ID" value="QUV94288.1"/>
    <property type="molecule type" value="Genomic_DNA"/>
</dbReference>
<evidence type="ECO:0000256" key="2">
    <source>
        <dbReference type="ARBA" id="ARBA00022485"/>
    </source>
</evidence>
<dbReference type="InterPro" id="IPR017900">
    <property type="entry name" value="4Fe4S_Fe_S_CS"/>
</dbReference>
<organism evidence="14 15">
    <name type="scientific">Chloracidobacterium sp. N</name>
    <dbReference type="NCBI Taxonomy" id="2821540"/>
    <lineage>
        <taxon>Bacteria</taxon>
        <taxon>Pseudomonadati</taxon>
        <taxon>Acidobacteriota</taxon>
        <taxon>Terriglobia</taxon>
        <taxon>Terriglobales</taxon>
        <taxon>Acidobacteriaceae</taxon>
        <taxon>Chloracidobacterium</taxon>
        <taxon>Chloracidobacterium aggregatum</taxon>
    </lineage>
</organism>
<reference evidence="14 15" key="1">
    <citation type="submission" date="2021-03" db="EMBL/GenBank/DDBJ databases">
        <title>Genomic and phenotypic characterization of Chloracidobacterium isolates provides evidence for multiple species.</title>
        <authorList>
            <person name="Saini M.K."/>
            <person name="Costas A.M.G."/>
            <person name="Tank M."/>
            <person name="Bryant D.A."/>
        </authorList>
    </citation>
    <scope>NUCLEOTIDE SEQUENCE [LARGE SCALE GENOMIC DNA]</scope>
    <source>
        <strain evidence="14 15">N</strain>
    </source>
</reference>
<protein>
    <recommendedName>
        <fullName evidence="12">NADH-quinone oxidoreductase subunit I</fullName>
        <ecNumber evidence="12">7.1.1.-</ecNumber>
    </recommendedName>
    <alternativeName>
        <fullName evidence="12">NADH dehydrogenase I subunit I</fullName>
    </alternativeName>
    <alternativeName>
        <fullName evidence="12">NDH-1 subunit I</fullName>
    </alternativeName>
</protein>
<sequence length="183" mass="20871">MTTTAPTRRNWKQTLERFFMLDLLKGFALTFKYTKKVLTEPRGTGGDPLRGAYTEFYPEERPKVSERFRGAPRLNLDPATGDTLCIACNLCALACPENCINVGAVNRVVMEDGKPKKKKVLATYVYDTSRCMFCDLCVEACPTDCIELTQEFELASYNRAGMVWDREQLEKGREIVRYGRQLN</sequence>
<keyword evidence="9 12" id="KW-0520">NAD</keyword>
<evidence type="ECO:0000256" key="8">
    <source>
        <dbReference type="ARBA" id="ARBA00023014"/>
    </source>
</evidence>
<keyword evidence="8 12" id="KW-0411">Iron-sulfur</keyword>
<keyword evidence="3 12" id="KW-0874">Quinone</keyword>